<dbReference type="PANTHER" id="PTHR13696">
    <property type="entry name" value="P-LOOP CONTAINING NUCLEOSIDE TRIPHOSPHATE HYDROLASE"/>
    <property type="match status" value="1"/>
</dbReference>
<dbReference type="AlphaFoldDB" id="A0A9Q3UWF9"/>
<evidence type="ECO:0000313" key="2">
    <source>
        <dbReference type="EMBL" id="MCC9037018.1"/>
    </source>
</evidence>
<dbReference type="SUPFAM" id="SSF52540">
    <property type="entry name" value="P-loop containing nucleoside triphosphate hydrolases"/>
    <property type="match status" value="1"/>
</dbReference>
<dbReference type="InterPro" id="IPR027417">
    <property type="entry name" value="P-loop_NTPase"/>
</dbReference>
<organism evidence="2 3">
    <name type="scientific">Chryseobacterium muglaense</name>
    <dbReference type="NCBI Taxonomy" id="2893752"/>
    <lineage>
        <taxon>Bacteria</taxon>
        <taxon>Pseudomonadati</taxon>
        <taxon>Bacteroidota</taxon>
        <taxon>Flavobacteriia</taxon>
        <taxon>Flavobacteriales</taxon>
        <taxon>Weeksellaceae</taxon>
        <taxon>Chryseobacterium group</taxon>
        <taxon>Chryseobacterium</taxon>
    </lineage>
</organism>
<dbReference type="InterPro" id="IPR050678">
    <property type="entry name" value="DNA_Partitioning_ATPase"/>
</dbReference>
<gene>
    <name evidence="2" type="ORF">LNP80_22665</name>
</gene>
<accession>A0A9Q3UWF9</accession>
<feature type="domain" description="AAA" evidence="1">
    <location>
        <begin position="3"/>
        <end position="168"/>
    </location>
</feature>
<dbReference type="Proteomes" id="UP001107960">
    <property type="component" value="Unassembled WGS sequence"/>
</dbReference>
<reference evidence="2" key="1">
    <citation type="submission" date="2021-11" db="EMBL/GenBank/DDBJ databases">
        <title>Description of novel Chryseobacterium species.</title>
        <authorList>
            <person name="Saticioglu I.B."/>
            <person name="Ay H."/>
            <person name="Altun S."/>
            <person name="Duman M."/>
        </authorList>
    </citation>
    <scope>NUCLEOTIDE SEQUENCE</scope>
    <source>
        <strain evidence="2">C-39</strain>
    </source>
</reference>
<name>A0A9Q3UWF9_9FLAO</name>
<protein>
    <submittedName>
        <fullName evidence="2">ParA family protein</fullName>
    </submittedName>
</protein>
<dbReference type="EMBL" id="JAJJML010000002">
    <property type="protein sequence ID" value="MCC9037018.1"/>
    <property type="molecule type" value="Genomic_DNA"/>
</dbReference>
<dbReference type="Pfam" id="PF13614">
    <property type="entry name" value="AAA_31"/>
    <property type="match status" value="1"/>
</dbReference>
<dbReference type="InterPro" id="IPR025669">
    <property type="entry name" value="AAA_dom"/>
</dbReference>
<sequence length="254" mass="28421">MKAKVISIFTQKGGVTKTTSTINISGVMAEIGLKVLVIDFDTQCHLSLGYGVDAENEYNVEDFLKSVEPVRYVNKGKGENVSVIAGKLTLSTKNLNRQSLKKALKKIGDDFDYILIDCPPKPINDDLGFGEIAVYASDYIISPVDYDAFTLDGLTSLIIKINELQTNEELKAKYLGFFFAKVEENTKDFKEAYRELSESPISDMLFKSYVRKNAFIRTSINLGESAVFLKPYSPVSMDYRKLTDELIQKIKSNG</sequence>
<evidence type="ECO:0000313" key="3">
    <source>
        <dbReference type="Proteomes" id="UP001107960"/>
    </source>
</evidence>
<evidence type="ECO:0000259" key="1">
    <source>
        <dbReference type="Pfam" id="PF13614"/>
    </source>
</evidence>
<dbReference type="CDD" id="cd02042">
    <property type="entry name" value="ParAB_family"/>
    <property type="match status" value="1"/>
</dbReference>
<comment type="caution">
    <text evidence="2">The sequence shown here is derived from an EMBL/GenBank/DDBJ whole genome shotgun (WGS) entry which is preliminary data.</text>
</comment>
<dbReference type="PANTHER" id="PTHR13696:SF99">
    <property type="entry name" value="COBYRINIC ACID AC-DIAMIDE SYNTHASE"/>
    <property type="match status" value="1"/>
</dbReference>
<proteinExistence type="predicted"/>
<dbReference type="Gene3D" id="3.40.50.300">
    <property type="entry name" value="P-loop containing nucleotide triphosphate hydrolases"/>
    <property type="match status" value="1"/>
</dbReference>
<dbReference type="RefSeq" id="WP_229986512.1">
    <property type="nucleotide sequence ID" value="NZ_JAJJML010000002.1"/>
</dbReference>